<dbReference type="GO" id="GO:0005524">
    <property type="term" value="F:ATP binding"/>
    <property type="evidence" value="ECO:0007669"/>
    <property type="project" value="UniProtKB-KW"/>
</dbReference>
<evidence type="ECO:0000256" key="7">
    <source>
        <dbReference type="ARBA" id="ARBA00022679"/>
    </source>
</evidence>
<organism evidence="21 22">
    <name type="scientific">Muraenolepis orangiensis</name>
    <name type="common">Patagonian moray cod</name>
    <dbReference type="NCBI Taxonomy" id="630683"/>
    <lineage>
        <taxon>Eukaryota</taxon>
        <taxon>Metazoa</taxon>
        <taxon>Chordata</taxon>
        <taxon>Craniata</taxon>
        <taxon>Vertebrata</taxon>
        <taxon>Euteleostomi</taxon>
        <taxon>Actinopterygii</taxon>
        <taxon>Neopterygii</taxon>
        <taxon>Teleostei</taxon>
        <taxon>Neoteleostei</taxon>
        <taxon>Acanthomorphata</taxon>
        <taxon>Zeiogadaria</taxon>
        <taxon>Gadariae</taxon>
        <taxon>Gadiformes</taxon>
        <taxon>Muraenolepidoidei</taxon>
        <taxon>Muraenolepididae</taxon>
        <taxon>Muraenolepis</taxon>
    </lineage>
</organism>
<comment type="function">
    <text evidence="19">Catalyzes the reversible ATP-dependent phosphorylation of mevalonate 5-phosphate to produce mevalonate diphosphate and ADP, a key step in the mevalonic acid mediated biosynthesis of isopentenyl diphosphate and other polyisoprenoid metabolites.</text>
</comment>
<dbReference type="AlphaFoldDB" id="A0A9Q0IG70"/>
<dbReference type="PANTHER" id="PTHR13101:SF1">
    <property type="entry name" value="PHOSPHOMEVALONATE KINASE"/>
    <property type="match status" value="1"/>
</dbReference>
<evidence type="ECO:0000256" key="20">
    <source>
        <dbReference type="PIRSR" id="PIRSR036639-1"/>
    </source>
</evidence>
<feature type="binding site" evidence="20">
    <location>
        <position position="182"/>
    </location>
    <ligand>
        <name>substrate</name>
    </ligand>
</feature>
<dbReference type="InterPro" id="IPR005919">
    <property type="entry name" value="Pmev_kin_anim"/>
</dbReference>
<evidence type="ECO:0000256" key="2">
    <source>
        <dbReference type="ARBA" id="ARBA00005017"/>
    </source>
</evidence>
<dbReference type="Gene3D" id="3.40.50.300">
    <property type="entry name" value="P-loop containing nucleotide triphosphate hydrolases"/>
    <property type="match status" value="1"/>
</dbReference>
<evidence type="ECO:0000256" key="11">
    <source>
        <dbReference type="ARBA" id="ARBA00022840"/>
    </source>
</evidence>
<dbReference type="GO" id="GO:0004631">
    <property type="term" value="F:phosphomevalonate kinase activity"/>
    <property type="evidence" value="ECO:0007669"/>
    <property type="project" value="UniProtKB-EC"/>
</dbReference>
<keyword evidence="10" id="KW-0152">Cholesterol biosynthesis</keyword>
<feature type="binding site" evidence="20">
    <location>
        <begin position="15"/>
        <end position="21"/>
    </location>
    <ligand>
        <name>ATP</name>
        <dbReference type="ChEBI" id="CHEBI:30616"/>
    </ligand>
</feature>
<dbReference type="Pfam" id="PF04275">
    <property type="entry name" value="P-mevalo_kinase"/>
    <property type="match status" value="1"/>
</dbReference>
<reference evidence="21" key="1">
    <citation type="submission" date="2022-07" db="EMBL/GenBank/DDBJ databases">
        <title>Chromosome-level genome of Muraenolepis orangiensis.</title>
        <authorList>
            <person name="Kim J."/>
        </authorList>
    </citation>
    <scope>NUCLEOTIDE SEQUENCE</scope>
    <source>
        <strain evidence="21">KU_S4_2022</strain>
        <tissue evidence="21">Muscle</tissue>
    </source>
</reference>
<accession>A0A9Q0IG70</accession>
<evidence type="ECO:0000256" key="1">
    <source>
        <dbReference type="ARBA" id="ARBA00004514"/>
    </source>
</evidence>
<evidence type="ECO:0000256" key="3">
    <source>
        <dbReference type="ARBA" id="ARBA00012958"/>
    </source>
</evidence>
<evidence type="ECO:0000256" key="4">
    <source>
        <dbReference type="ARBA" id="ARBA00022490"/>
    </source>
</evidence>
<name>A0A9Q0IG70_9TELE</name>
<dbReference type="InterPro" id="IPR027417">
    <property type="entry name" value="P-loop_NTPase"/>
</dbReference>
<dbReference type="PANTHER" id="PTHR13101">
    <property type="entry name" value="PHOSPHOMEVALONATE KINASE"/>
    <property type="match status" value="1"/>
</dbReference>
<comment type="pathway">
    <text evidence="2">Isoprenoid biosynthesis; isopentenyl diphosphate biosynthesis via mevalonate pathway; isopentenyl diphosphate from (R)-mevalonate: step 2/3.</text>
</comment>
<evidence type="ECO:0000256" key="5">
    <source>
        <dbReference type="ARBA" id="ARBA00022516"/>
    </source>
</evidence>
<evidence type="ECO:0000313" key="22">
    <source>
        <dbReference type="Proteomes" id="UP001148018"/>
    </source>
</evidence>
<dbReference type="NCBIfam" id="TIGR01223">
    <property type="entry name" value="Pmev_kin_anim"/>
    <property type="match status" value="1"/>
</dbReference>
<evidence type="ECO:0000256" key="10">
    <source>
        <dbReference type="ARBA" id="ARBA00022778"/>
    </source>
</evidence>
<keyword evidence="12" id="KW-0752">Steroid biosynthesis</keyword>
<keyword evidence="6" id="KW-0153">Cholesterol metabolism</keyword>
<evidence type="ECO:0000256" key="17">
    <source>
        <dbReference type="ARBA" id="ARBA00034549"/>
    </source>
</evidence>
<dbReference type="GO" id="GO:0019287">
    <property type="term" value="P:isopentenyl diphosphate biosynthetic process, mevalonate pathway"/>
    <property type="evidence" value="ECO:0007669"/>
    <property type="project" value="TreeGrafter"/>
</dbReference>
<sequence>MAPVEPKLILLFSGKRKSGKDYVTDLILKRLGSENCCILRLSGPLKQQYAQEHGLDYSELLAASGYKETHRAAMIAWGEQRRRQDPGFFCRFATRGAQQPVWIVSDARRCSDLLWFQTEYPSQTRCVRVQASEETRGDRGWRFTAALKTYAPSPKQHLSAGIDDAESECGLDGEEFDWIITNEADAPALDKQLENILLLASHHNS</sequence>
<keyword evidence="15" id="KW-1207">Sterol metabolism</keyword>
<gene>
    <name evidence="21" type="ORF">NHX12_000984</name>
</gene>
<dbReference type="GO" id="GO:0005829">
    <property type="term" value="C:cytosol"/>
    <property type="evidence" value="ECO:0007669"/>
    <property type="project" value="UniProtKB-SubCell"/>
</dbReference>
<evidence type="ECO:0000313" key="21">
    <source>
        <dbReference type="EMBL" id="KAJ3597459.1"/>
    </source>
</evidence>
<protein>
    <recommendedName>
        <fullName evidence="17">Phosphomevalonate kinase</fullName>
        <ecNumber evidence="3">2.7.4.2</ecNumber>
    </recommendedName>
</protein>
<evidence type="ECO:0000256" key="18">
    <source>
        <dbReference type="ARBA" id="ARBA00051752"/>
    </source>
</evidence>
<dbReference type="EC" id="2.7.4.2" evidence="3"/>
<feature type="binding site" evidence="20">
    <location>
        <position position="192"/>
    </location>
    <ligand>
        <name>ATP</name>
        <dbReference type="ChEBI" id="CHEBI:30616"/>
    </ligand>
</feature>
<comment type="caution">
    <text evidence="21">The sequence shown here is derived from an EMBL/GenBank/DDBJ whole genome shotgun (WGS) entry which is preliminary data.</text>
</comment>
<evidence type="ECO:0000256" key="8">
    <source>
        <dbReference type="ARBA" id="ARBA00022741"/>
    </source>
</evidence>
<evidence type="ECO:0000256" key="19">
    <source>
        <dbReference type="ARBA" id="ARBA00057619"/>
    </source>
</evidence>
<dbReference type="EMBL" id="JANIIK010000109">
    <property type="protein sequence ID" value="KAJ3597459.1"/>
    <property type="molecule type" value="Genomic_DNA"/>
</dbReference>
<keyword evidence="5" id="KW-0444">Lipid biosynthesis</keyword>
<proteinExistence type="predicted"/>
<evidence type="ECO:0000256" key="9">
    <source>
        <dbReference type="ARBA" id="ARBA00022777"/>
    </source>
</evidence>
<keyword evidence="13" id="KW-0756">Sterol biosynthesis</keyword>
<comment type="catalytic activity">
    <reaction evidence="18">
        <text>(R)-5-phosphomevalonate + ATP = (R)-5-diphosphomevalonate + ADP</text>
        <dbReference type="Rhea" id="RHEA:16341"/>
        <dbReference type="ChEBI" id="CHEBI:30616"/>
        <dbReference type="ChEBI" id="CHEBI:57557"/>
        <dbReference type="ChEBI" id="CHEBI:58146"/>
        <dbReference type="ChEBI" id="CHEBI:456216"/>
        <dbReference type="EC" id="2.7.4.2"/>
    </reaction>
    <physiologicalReaction direction="left-to-right" evidence="18">
        <dbReference type="Rhea" id="RHEA:16342"/>
    </physiologicalReaction>
    <physiologicalReaction direction="right-to-left" evidence="18">
        <dbReference type="Rhea" id="RHEA:16343"/>
    </physiologicalReaction>
</comment>
<keyword evidence="9" id="KW-0418">Kinase</keyword>
<dbReference type="Proteomes" id="UP001148018">
    <property type="component" value="Unassembled WGS sequence"/>
</dbReference>
<keyword evidence="16" id="KW-0753">Steroid metabolism</keyword>
<dbReference type="PIRSF" id="PIRSF036639">
    <property type="entry name" value="PMK_anim"/>
    <property type="match status" value="1"/>
</dbReference>
<evidence type="ECO:0000256" key="14">
    <source>
        <dbReference type="ARBA" id="ARBA00023098"/>
    </source>
</evidence>
<keyword evidence="14" id="KW-0443">Lipid metabolism</keyword>
<dbReference type="SUPFAM" id="SSF52540">
    <property type="entry name" value="P-loop containing nucleoside triphosphate hydrolases"/>
    <property type="match status" value="1"/>
</dbReference>
<comment type="subcellular location">
    <subcellularLocation>
        <location evidence="1">Cytoplasm</location>
        <location evidence="1">Cytosol</location>
    </subcellularLocation>
</comment>
<evidence type="ECO:0000256" key="15">
    <source>
        <dbReference type="ARBA" id="ARBA00023166"/>
    </source>
</evidence>
<feature type="binding site" evidence="20">
    <location>
        <position position="139"/>
    </location>
    <ligand>
        <name>ATP</name>
        <dbReference type="ChEBI" id="CHEBI:30616"/>
    </ligand>
</feature>
<keyword evidence="7" id="KW-0808">Transferase</keyword>
<dbReference type="OrthoDB" id="2401875at2759"/>
<keyword evidence="4" id="KW-0963">Cytoplasm</keyword>
<evidence type="ECO:0000256" key="16">
    <source>
        <dbReference type="ARBA" id="ARBA00023221"/>
    </source>
</evidence>
<evidence type="ECO:0000256" key="12">
    <source>
        <dbReference type="ARBA" id="ARBA00022955"/>
    </source>
</evidence>
<dbReference type="FunFam" id="3.40.50.300:FF:001026">
    <property type="entry name" value="Phosphomevalonate kinase"/>
    <property type="match status" value="1"/>
</dbReference>
<evidence type="ECO:0000256" key="13">
    <source>
        <dbReference type="ARBA" id="ARBA00023011"/>
    </source>
</evidence>
<dbReference type="GO" id="GO:0006695">
    <property type="term" value="P:cholesterol biosynthetic process"/>
    <property type="evidence" value="ECO:0007669"/>
    <property type="project" value="UniProtKB-KW"/>
</dbReference>
<keyword evidence="8 20" id="KW-0547">Nucleotide-binding</keyword>
<evidence type="ECO:0000256" key="6">
    <source>
        <dbReference type="ARBA" id="ARBA00022548"/>
    </source>
</evidence>
<keyword evidence="22" id="KW-1185">Reference proteome</keyword>
<keyword evidence="11 20" id="KW-0067">ATP-binding</keyword>